<name>A0A9D3LIR1_ANGAN</name>
<dbReference type="EMBL" id="JAFIRN010000537">
    <property type="protein sequence ID" value="KAG5830034.1"/>
    <property type="molecule type" value="Genomic_DNA"/>
</dbReference>
<reference evidence="1" key="1">
    <citation type="submission" date="2021-01" db="EMBL/GenBank/DDBJ databases">
        <title>A chromosome-scale assembly of European eel, Anguilla anguilla.</title>
        <authorList>
            <person name="Henkel C."/>
            <person name="Jong-Raadsen S.A."/>
            <person name="Dufour S."/>
            <person name="Weltzien F.-A."/>
            <person name="Palstra A.P."/>
            <person name="Pelster B."/>
            <person name="Spaink H.P."/>
            <person name="Van Den Thillart G.E."/>
            <person name="Jansen H."/>
            <person name="Zahm M."/>
            <person name="Klopp C."/>
            <person name="Cedric C."/>
            <person name="Louis A."/>
            <person name="Berthelot C."/>
            <person name="Parey E."/>
            <person name="Roest Crollius H."/>
            <person name="Montfort J."/>
            <person name="Robinson-Rechavi M."/>
            <person name="Bucao C."/>
            <person name="Bouchez O."/>
            <person name="Gislard M."/>
            <person name="Lluch J."/>
            <person name="Milhes M."/>
            <person name="Lampietro C."/>
            <person name="Lopez Roques C."/>
            <person name="Donnadieu C."/>
            <person name="Braasch I."/>
            <person name="Desvignes T."/>
            <person name="Postlethwait J."/>
            <person name="Bobe J."/>
            <person name="Guiguen Y."/>
            <person name="Dirks R."/>
        </authorList>
    </citation>
    <scope>NUCLEOTIDE SEQUENCE</scope>
    <source>
        <strain evidence="1">Tag_6206</strain>
        <tissue evidence="1">Liver</tissue>
    </source>
</reference>
<proteinExistence type="predicted"/>
<comment type="caution">
    <text evidence="1">The sequence shown here is derived from an EMBL/GenBank/DDBJ whole genome shotgun (WGS) entry which is preliminary data.</text>
</comment>
<dbReference type="Proteomes" id="UP001044222">
    <property type="component" value="Unassembled WGS sequence"/>
</dbReference>
<accession>A0A9D3LIR1</accession>
<sequence length="126" mass="14182">MMWNQHLWTPSSVACTRTSCCVTRGAAPADTCITCTFTRPDSSLEWRVREWGRQVKPLPDKPNKELLQQVEDLYKGEHPGARGGRIEWHICATAGYTMWGRRRPGAAGHTGYHGVAKNTNGLVMKW</sequence>
<gene>
    <name evidence="1" type="ORF">ANANG_G00319010</name>
</gene>
<dbReference type="AlphaFoldDB" id="A0A9D3LIR1"/>
<evidence type="ECO:0000313" key="2">
    <source>
        <dbReference type="Proteomes" id="UP001044222"/>
    </source>
</evidence>
<keyword evidence="2" id="KW-1185">Reference proteome</keyword>
<protein>
    <submittedName>
        <fullName evidence="1">Uncharacterized protein</fullName>
    </submittedName>
</protein>
<evidence type="ECO:0000313" key="1">
    <source>
        <dbReference type="EMBL" id="KAG5830034.1"/>
    </source>
</evidence>
<organism evidence="1 2">
    <name type="scientific">Anguilla anguilla</name>
    <name type="common">European freshwater eel</name>
    <name type="synonym">Muraena anguilla</name>
    <dbReference type="NCBI Taxonomy" id="7936"/>
    <lineage>
        <taxon>Eukaryota</taxon>
        <taxon>Metazoa</taxon>
        <taxon>Chordata</taxon>
        <taxon>Craniata</taxon>
        <taxon>Vertebrata</taxon>
        <taxon>Euteleostomi</taxon>
        <taxon>Actinopterygii</taxon>
        <taxon>Neopterygii</taxon>
        <taxon>Teleostei</taxon>
        <taxon>Anguilliformes</taxon>
        <taxon>Anguillidae</taxon>
        <taxon>Anguilla</taxon>
    </lineage>
</organism>